<evidence type="ECO:0000313" key="1">
    <source>
        <dbReference type="Proteomes" id="UP000790787"/>
    </source>
</evidence>
<reference evidence="2" key="2">
    <citation type="submission" date="2025-08" db="UniProtKB">
        <authorList>
            <consortium name="RefSeq"/>
        </authorList>
    </citation>
    <scope>IDENTIFICATION</scope>
    <source>
        <tissue evidence="2">Leaf</tissue>
    </source>
</reference>
<dbReference type="OMA" id="PINCESD"/>
<dbReference type="Gene3D" id="3.60.10.10">
    <property type="entry name" value="Endonuclease/exonuclease/phosphatase"/>
    <property type="match status" value="1"/>
</dbReference>
<protein>
    <submittedName>
        <fullName evidence="2">Uncharacterized protein LOC107787931</fullName>
    </submittedName>
</protein>
<name>A0A1S3ZL05_TOBAC</name>
<dbReference type="CDD" id="cd01650">
    <property type="entry name" value="RT_nLTR_like"/>
    <property type="match status" value="1"/>
</dbReference>
<dbReference type="InterPro" id="IPR052343">
    <property type="entry name" value="Retrotransposon-Effector_Assoc"/>
</dbReference>
<dbReference type="OrthoDB" id="1906115at2759"/>
<dbReference type="InterPro" id="IPR043502">
    <property type="entry name" value="DNA/RNA_pol_sf"/>
</dbReference>
<dbReference type="KEGG" id="nta:107787931"/>
<dbReference type="STRING" id="4097.A0A1S3ZL05"/>
<keyword evidence="1" id="KW-1185">Reference proteome</keyword>
<dbReference type="RefSeq" id="XP_016465037.1">
    <property type="nucleotide sequence ID" value="XM_016609551.1"/>
</dbReference>
<dbReference type="AlphaFoldDB" id="A0A1S3ZL05"/>
<dbReference type="GeneID" id="107787931"/>
<reference evidence="1" key="1">
    <citation type="journal article" date="2014" name="Nat. Commun.">
        <title>The tobacco genome sequence and its comparison with those of tomato and potato.</title>
        <authorList>
            <person name="Sierro N."/>
            <person name="Battey J.N."/>
            <person name="Ouadi S."/>
            <person name="Bakaher N."/>
            <person name="Bovet L."/>
            <person name="Willig A."/>
            <person name="Goepfert S."/>
            <person name="Peitsch M.C."/>
            <person name="Ivanov N.V."/>
        </authorList>
    </citation>
    <scope>NUCLEOTIDE SEQUENCE [LARGE SCALE GENOMIC DNA]</scope>
</reference>
<dbReference type="RefSeq" id="XP_016465037.2">
    <property type="nucleotide sequence ID" value="XM_016609551.2"/>
</dbReference>
<proteinExistence type="predicted"/>
<dbReference type="InterPro" id="IPR036691">
    <property type="entry name" value="Endo/exonu/phosph_ase_sf"/>
</dbReference>
<accession>A0A1S3ZL05</accession>
<dbReference type="PANTHER" id="PTHR46890">
    <property type="entry name" value="NON-LTR RETROLELEMENT REVERSE TRANSCRIPTASE-LIKE PROTEIN-RELATED"/>
    <property type="match status" value="1"/>
</dbReference>
<sequence length="227" mass="25880">MLKFCISTVSYSILINGAPAGFFPSQRGLRQEDPLSPFLFFIAMEGLNDMLKVAQTKDWIKGFKVSSKADSHKRISHLQYADDTLVFCEAKREQVKKSYIYPVNEVLEIQSVANILGERVGELPTVYLGMSLGAKSKSKAYVVKRIDALRRKFLWKGNSEKKKFHLVRWNDLTISKKAGGLGIKNLRVQNQSLMMKWLWKLQQKNKPCGQRSLGRNMERKGTGHPSQ</sequence>
<dbReference type="InterPro" id="IPR000477">
    <property type="entry name" value="RT_dom"/>
</dbReference>
<dbReference type="PANTHER" id="PTHR46890:SF50">
    <property type="entry name" value="RNA-DIRECTED DNA POLYMERASE, EUKARYOTA, REVERSE TRANSCRIPTASE ZINC-BINDING DOMAIN PROTEIN-RELATED"/>
    <property type="match status" value="1"/>
</dbReference>
<dbReference type="PROSITE" id="PS50878">
    <property type="entry name" value="RT_POL"/>
    <property type="match status" value="1"/>
</dbReference>
<dbReference type="SUPFAM" id="SSF56672">
    <property type="entry name" value="DNA/RNA polymerases"/>
    <property type="match status" value="1"/>
</dbReference>
<dbReference type="PaxDb" id="4097-A0A1S3ZL05"/>
<gene>
    <name evidence="2" type="primary">LOC107787931</name>
</gene>
<dbReference type="Proteomes" id="UP000790787">
    <property type="component" value="Chromosome 13"/>
</dbReference>
<evidence type="ECO:0000313" key="2">
    <source>
        <dbReference type="RefSeq" id="XP_016465037.2"/>
    </source>
</evidence>
<dbReference type="SUPFAM" id="SSF56219">
    <property type="entry name" value="DNase I-like"/>
    <property type="match status" value="1"/>
</dbReference>
<organism evidence="1 2">
    <name type="scientific">Nicotiana tabacum</name>
    <name type="common">Common tobacco</name>
    <dbReference type="NCBI Taxonomy" id="4097"/>
    <lineage>
        <taxon>Eukaryota</taxon>
        <taxon>Viridiplantae</taxon>
        <taxon>Streptophyta</taxon>
        <taxon>Embryophyta</taxon>
        <taxon>Tracheophyta</taxon>
        <taxon>Spermatophyta</taxon>
        <taxon>Magnoliopsida</taxon>
        <taxon>eudicotyledons</taxon>
        <taxon>Gunneridae</taxon>
        <taxon>Pentapetalae</taxon>
        <taxon>asterids</taxon>
        <taxon>lamiids</taxon>
        <taxon>Solanales</taxon>
        <taxon>Solanaceae</taxon>
        <taxon>Nicotianoideae</taxon>
        <taxon>Nicotianeae</taxon>
        <taxon>Nicotiana</taxon>
    </lineage>
</organism>